<name>A0A1Z3HTM1_9CYAN</name>
<dbReference type="STRING" id="1641165.XM38_17480"/>
<feature type="transmembrane region" description="Helical" evidence="1">
    <location>
        <begin position="14"/>
        <end position="35"/>
    </location>
</feature>
<keyword evidence="3" id="KW-1185">Reference proteome</keyword>
<dbReference type="Proteomes" id="UP000191901">
    <property type="component" value="Chromosome"/>
</dbReference>
<keyword evidence="1" id="KW-1133">Transmembrane helix</keyword>
<dbReference type="EMBL" id="CP021983">
    <property type="protein sequence ID" value="ASC73653.1"/>
    <property type="molecule type" value="Genomic_DNA"/>
</dbReference>
<reference evidence="2 3" key="1">
    <citation type="journal article" date="2016" name="Biochim. Biophys. Acta">
        <title>Characterization of red-shifted phycobilisomes isolated from the chlorophyll f-containing cyanobacterium Halomicronema hongdechloris.</title>
        <authorList>
            <person name="Li Y."/>
            <person name="Lin Y."/>
            <person name="Garvey C.J."/>
            <person name="Birch D."/>
            <person name="Corkery R.W."/>
            <person name="Loughlin P.C."/>
            <person name="Scheer H."/>
            <person name="Willows R.D."/>
            <person name="Chen M."/>
        </authorList>
    </citation>
    <scope>NUCLEOTIDE SEQUENCE [LARGE SCALE GENOMIC DNA]</scope>
    <source>
        <strain evidence="2 3">C2206</strain>
    </source>
</reference>
<proteinExistence type="predicted"/>
<evidence type="ECO:0008006" key="4">
    <source>
        <dbReference type="Google" id="ProtNLM"/>
    </source>
</evidence>
<dbReference type="Pfam" id="PF14221">
    <property type="entry name" value="DUF4330"/>
    <property type="match status" value="1"/>
</dbReference>
<dbReference type="OrthoDB" id="516203at2"/>
<dbReference type="RefSeq" id="WP_088431074.1">
    <property type="nucleotide sequence ID" value="NZ_CP021983.2"/>
</dbReference>
<protein>
    <recommendedName>
        <fullName evidence="4">Pyruvate/2-oxoglutarate dehydrogenase complex,dihydrolipoamide dehydrogenase (E3) component</fullName>
    </recommendedName>
</protein>
<keyword evidence="1" id="KW-0472">Membrane</keyword>
<evidence type="ECO:0000313" key="3">
    <source>
        <dbReference type="Proteomes" id="UP000191901"/>
    </source>
</evidence>
<keyword evidence="1" id="KW-0812">Transmembrane</keyword>
<organism evidence="2 3">
    <name type="scientific">Halomicronema hongdechloris C2206</name>
    <dbReference type="NCBI Taxonomy" id="1641165"/>
    <lineage>
        <taxon>Bacteria</taxon>
        <taxon>Bacillati</taxon>
        <taxon>Cyanobacteriota</taxon>
        <taxon>Cyanophyceae</taxon>
        <taxon>Nodosilineales</taxon>
        <taxon>Nodosilineaceae</taxon>
        <taxon>Halomicronema</taxon>
    </lineage>
</organism>
<accession>A0A1Z3HTM1</accession>
<evidence type="ECO:0000256" key="1">
    <source>
        <dbReference type="SAM" id="Phobius"/>
    </source>
</evidence>
<dbReference type="KEGG" id="hhg:XM38_046250"/>
<dbReference type="AlphaFoldDB" id="A0A1Z3HTM1"/>
<sequence>MTILDAQGRLFGRISLLDIGAALIILMVIVGVFFYPGAGGSVAQMGIDTKPIEVDVMVRGLTVSNPDDLYETLSTAESTNIIIRNQPYGQVGIQSVERLPRSTAVPQPDGSVESFPDPRPELNYTIDMLITLTGDAQMTDNGPVFGNNKVKIGTQIELEGELYDFYTSVVGVRILEE</sequence>
<gene>
    <name evidence="2" type="ORF">XM38_046250</name>
</gene>
<dbReference type="InterPro" id="IPR025480">
    <property type="entry name" value="DUF4330"/>
</dbReference>
<evidence type="ECO:0000313" key="2">
    <source>
        <dbReference type="EMBL" id="ASC73653.1"/>
    </source>
</evidence>